<dbReference type="Pfam" id="PF05739">
    <property type="entry name" value="SNARE"/>
    <property type="match status" value="1"/>
</dbReference>
<dbReference type="OrthoDB" id="421009at2759"/>
<dbReference type="GO" id="GO:0005484">
    <property type="term" value="F:SNAP receptor activity"/>
    <property type="evidence" value="ECO:0007669"/>
    <property type="project" value="TreeGrafter"/>
</dbReference>
<feature type="compositionally biased region" description="Low complexity" evidence="8">
    <location>
        <begin position="265"/>
        <end position="280"/>
    </location>
</feature>
<dbReference type="AlphaFoldDB" id="A0A9Q3D4M0"/>
<dbReference type="InterPro" id="IPR010989">
    <property type="entry name" value="SNARE"/>
</dbReference>
<evidence type="ECO:0000313" key="11">
    <source>
        <dbReference type="EMBL" id="MBW0493821.1"/>
    </source>
</evidence>
<dbReference type="GO" id="GO:0000149">
    <property type="term" value="F:SNARE binding"/>
    <property type="evidence" value="ECO:0007669"/>
    <property type="project" value="TreeGrafter"/>
</dbReference>
<evidence type="ECO:0000313" key="12">
    <source>
        <dbReference type="Proteomes" id="UP000765509"/>
    </source>
</evidence>
<dbReference type="InterPro" id="IPR000727">
    <property type="entry name" value="T_SNARE_dom"/>
</dbReference>
<evidence type="ECO:0000256" key="1">
    <source>
        <dbReference type="ARBA" id="ARBA00004211"/>
    </source>
</evidence>
<dbReference type="EMBL" id="AVOT02012262">
    <property type="protein sequence ID" value="MBW0493821.1"/>
    <property type="molecule type" value="Genomic_DNA"/>
</dbReference>
<dbReference type="GO" id="GO:0048278">
    <property type="term" value="P:vesicle docking"/>
    <property type="evidence" value="ECO:0007669"/>
    <property type="project" value="TreeGrafter"/>
</dbReference>
<keyword evidence="12" id="KW-1185">Reference proteome</keyword>
<organism evidence="11 12">
    <name type="scientific">Austropuccinia psidii MF-1</name>
    <dbReference type="NCBI Taxonomy" id="1389203"/>
    <lineage>
        <taxon>Eukaryota</taxon>
        <taxon>Fungi</taxon>
        <taxon>Dikarya</taxon>
        <taxon>Basidiomycota</taxon>
        <taxon>Pucciniomycotina</taxon>
        <taxon>Pucciniomycetes</taxon>
        <taxon>Pucciniales</taxon>
        <taxon>Sphaerophragmiaceae</taxon>
        <taxon>Austropuccinia</taxon>
    </lineage>
</organism>
<keyword evidence="4 9" id="KW-0812">Transmembrane</keyword>
<dbReference type="PROSITE" id="PS50192">
    <property type="entry name" value="T_SNARE"/>
    <property type="match status" value="1"/>
</dbReference>
<keyword evidence="6" id="KW-0175">Coiled coil</keyword>
<evidence type="ECO:0000259" key="10">
    <source>
        <dbReference type="PROSITE" id="PS50192"/>
    </source>
</evidence>
<keyword evidence="3" id="KW-0813">Transport</keyword>
<comment type="similarity">
    <text evidence="2">Belongs to the syntaxin family.</text>
</comment>
<keyword evidence="5 9" id="KW-1133">Transmembrane helix</keyword>
<dbReference type="Proteomes" id="UP000765509">
    <property type="component" value="Unassembled WGS sequence"/>
</dbReference>
<evidence type="ECO:0000256" key="6">
    <source>
        <dbReference type="ARBA" id="ARBA00023054"/>
    </source>
</evidence>
<dbReference type="GO" id="GO:0006906">
    <property type="term" value="P:vesicle fusion"/>
    <property type="evidence" value="ECO:0007669"/>
    <property type="project" value="TreeGrafter"/>
</dbReference>
<evidence type="ECO:0000256" key="9">
    <source>
        <dbReference type="SAM" id="Phobius"/>
    </source>
</evidence>
<keyword evidence="7 9" id="KW-0472">Membrane</keyword>
<evidence type="ECO:0000256" key="5">
    <source>
        <dbReference type="ARBA" id="ARBA00022989"/>
    </source>
</evidence>
<evidence type="ECO:0000256" key="3">
    <source>
        <dbReference type="ARBA" id="ARBA00022448"/>
    </source>
</evidence>
<proteinExistence type="inferred from homology"/>
<evidence type="ECO:0000256" key="4">
    <source>
        <dbReference type="ARBA" id="ARBA00022692"/>
    </source>
</evidence>
<dbReference type="GO" id="GO:0006886">
    <property type="term" value="P:intracellular protein transport"/>
    <property type="evidence" value="ECO:0007669"/>
    <property type="project" value="TreeGrafter"/>
</dbReference>
<dbReference type="PANTHER" id="PTHR19957">
    <property type="entry name" value="SYNTAXIN"/>
    <property type="match status" value="1"/>
</dbReference>
<dbReference type="CDD" id="cd15844">
    <property type="entry name" value="SNARE_syntaxin5"/>
    <property type="match status" value="1"/>
</dbReference>
<evidence type="ECO:0000256" key="7">
    <source>
        <dbReference type="ARBA" id="ARBA00023136"/>
    </source>
</evidence>
<dbReference type="PANTHER" id="PTHR19957:SF3">
    <property type="entry name" value="SYNTAXIN-5"/>
    <property type="match status" value="1"/>
</dbReference>
<sequence length="437" mass="48483">MRYIQAARWVFCAAGGLFPSAGRSAGLRSAHECCAAKTSTNAKTVLPLPPLPRSTALDQHAHHHPPNSIHPLFLVRNSSIRKRITLDQACFNTRPRLSGGTRWIERRNSNHALRPFVLELRLNSGPRGEFARLAGAIGKDIQQTTAKLGQLAQLAKRKTLFDDRPVEISELTFIIKQDIANLNQQIAQLQTFVKQNLSSNRGSKQPVDEHNNNVVMMLQSKLADTSLGFKDVLEIRTQNMKATRDRTEQFQFNNSGLVNAPQSVLRSRPTSTLPPTDSPLYATRQAGATSALDRPLYDSKGKGKAAEAGYQQNEYLALDMGANTENASAGGPQGYMQMQLMENNSDAYLQQRSTAIESIESTITELGSIFSQLAQMVAQQGEQVQRIDQDTFDIESNIQSAQSELLKYYSSISGNRMLMLKIFGIIIIFFLLFVLIT</sequence>
<dbReference type="GO" id="GO:0031201">
    <property type="term" value="C:SNARE complex"/>
    <property type="evidence" value="ECO:0007669"/>
    <property type="project" value="TreeGrafter"/>
</dbReference>
<accession>A0A9Q3D4M0</accession>
<dbReference type="InterPro" id="IPR045242">
    <property type="entry name" value="Syntaxin"/>
</dbReference>
<comment type="subcellular location">
    <subcellularLocation>
        <location evidence="1">Membrane</location>
        <topology evidence="1">Single-pass type IV membrane protein</topology>
    </subcellularLocation>
</comment>
<reference evidence="11" key="1">
    <citation type="submission" date="2021-03" db="EMBL/GenBank/DDBJ databases">
        <title>Draft genome sequence of rust myrtle Austropuccinia psidii MF-1, a brazilian biotype.</title>
        <authorList>
            <person name="Quecine M.C."/>
            <person name="Pachon D.M.R."/>
            <person name="Bonatelli M.L."/>
            <person name="Correr F.H."/>
            <person name="Franceschini L.M."/>
            <person name="Leite T.F."/>
            <person name="Margarido G.R.A."/>
            <person name="Almeida C.A."/>
            <person name="Ferrarezi J.A."/>
            <person name="Labate C.A."/>
        </authorList>
    </citation>
    <scope>NUCLEOTIDE SEQUENCE</scope>
    <source>
        <strain evidence="11">MF-1</strain>
    </source>
</reference>
<feature type="domain" description="T-SNARE coiled-coil homology" evidence="10">
    <location>
        <begin position="346"/>
        <end position="408"/>
    </location>
</feature>
<feature type="region of interest" description="Disordered" evidence="8">
    <location>
        <begin position="262"/>
        <end position="281"/>
    </location>
</feature>
<dbReference type="Gene3D" id="1.20.58.70">
    <property type="match status" value="1"/>
</dbReference>
<comment type="caution">
    <text evidence="11">The sequence shown here is derived from an EMBL/GenBank/DDBJ whole genome shotgun (WGS) entry which is preliminary data.</text>
</comment>
<evidence type="ECO:0000256" key="2">
    <source>
        <dbReference type="ARBA" id="ARBA00009063"/>
    </source>
</evidence>
<dbReference type="GO" id="GO:0000139">
    <property type="term" value="C:Golgi membrane"/>
    <property type="evidence" value="ECO:0007669"/>
    <property type="project" value="TreeGrafter"/>
</dbReference>
<dbReference type="GO" id="GO:0006888">
    <property type="term" value="P:endoplasmic reticulum to Golgi vesicle-mediated transport"/>
    <property type="evidence" value="ECO:0007669"/>
    <property type="project" value="TreeGrafter"/>
</dbReference>
<feature type="transmembrane region" description="Helical" evidence="9">
    <location>
        <begin position="417"/>
        <end position="436"/>
    </location>
</feature>
<gene>
    <name evidence="11" type="ORF">O181_033536</name>
</gene>
<evidence type="ECO:0000256" key="8">
    <source>
        <dbReference type="SAM" id="MobiDB-lite"/>
    </source>
</evidence>
<protein>
    <recommendedName>
        <fullName evidence="10">t-SNARE coiled-coil homology domain-containing protein</fullName>
    </recommendedName>
</protein>
<dbReference type="SMART" id="SM00397">
    <property type="entry name" value="t_SNARE"/>
    <property type="match status" value="1"/>
</dbReference>
<dbReference type="SUPFAM" id="SSF47661">
    <property type="entry name" value="t-snare proteins"/>
    <property type="match status" value="1"/>
</dbReference>
<name>A0A9Q3D4M0_9BASI</name>